<feature type="non-terminal residue" evidence="2">
    <location>
        <position position="1"/>
    </location>
</feature>
<dbReference type="Pfam" id="PF13185">
    <property type="entry name" value="GAF_2"/>
    <property type="match status" value="1"/>
</dbReference>
<gene>
    <name evidence="2" type="ORF">GF339_05085</name>
</gene>
<proteinExistence type="predicted"/>
<evidence type="ECO:0000313" key="3">
    <source>
        <dbReference type="Proteomes" id="UP000649604"/>
    </source>
</evidence>
<protein>
    <submittedName>
        <fullName evidence="2">GAF domain-containing protein</fullName>
    </submittedName>
</protein>
<dbReference type="Gene3D" id="3.30.70.1230">
    <property type="entry name" value="Nucleotide cyclase"/>
    <property type="match status" value="1"/>
</dbReference>
<dbReference type="GO" id="GO:0035556">
    <property type="term" value="P:intracellular signal transduction"/>
    <property type="evidence" value="ECO:0007669"/>
    <property type="project" value="InterPro"/>
</dbReference>
<comment type="caution">
    <text evidence="2">The sequence shown here is derived from an EMBL/GenBank/DDBJ whole genome shotgun (WGS) entry which is preliminary data.</text>
</comment>
<dbReference type="CDD" id="cd07302">
    <property type="entry name" value="CHD"/>
    <property type="match status" value="1"/>
</dbReference>
<feature type="domain" description="Guanylate cyclase" evidence="1">
    <location>
        <begin position="97"/>
        <end position="229"/>
    </location>
</feature>
<dbReference type="SUPFAM" id="SSF55073">
    <property type="entry name" value="Nucleotide cyclase"/>
    <property type="match status" value="1"/>
</dbReference>
<evidence type="ECO:0000259" key="1">
    <source>
        <dbReference type="PROSITE" id="PS50125"/>
    </source>
</evidence>
<dbReference type="InterPro" id="IPR029016">
    <property type="entry name" value="GAF-like_dom_sf"/>
</dbReference>
<dbReference type="PANTHER" id="PTHR43081:SF1">
    <property type="entry name" value="ADENYLATE CYCLASE, TERMINAL-DIFFERENTIATION SPECIFIC"/>
    <property type="match status" value="1"/>
</dbReference>
<dbReference type="SUPFAM" id="SSF55781">
    <property type="entry name" value="GAF domain-like"/>
    <property type="match status" value="1"/>
</dbReference>
<sequence>NDLGTDLESIICIPLILENEIIGVLGVVNRYGRYGFDAEDRRLLHAIASQMDTAIFESLEQRHLREILDRSVDPRIMKRLLAGSATDILNCERTVLTVLYADLRGSTALAEKTAPDLLLGFINDYLGQMTGIIFAHEGTLDKFVGDEVMGLFGAPFPQPDHALRAVQTALEMQQVHQNVMQTWEAQGVQRTPLGIGIATGEMIVGEVGCKKRTDYTVIGRAANLGSRLCNLAKGGEILISQTTYDLVQPAIDAIPITGLQIKGVSDDIVIYQVKSTPAPPPY</sequence>
<dbReference type="GO" id="GO:0006171">
    <property type="term" value="P:cAMP biosynthetic process"/>
    <property type="evidence" value="ECO:0007669"/>
    <property type="project" value="TreeGrafter"/>
</dbReference>
<dbReference type="PANTHER" id="PTHR43081">
    <property type="entry name" value="ADENYLATE CYCLASE, TERMINAL-DIFFERENTIATION SPECIFIC-RELATED"/>
    <property type="match status" value="1"/>
</dbReference>
<organism evidence="2 3">
    <name type="scientific">candidate division KSB3 bacterium</name>
    <dbReference type="NCBI Taxonomy" id="2044937"/>
    <lineage>
        <taxon>Bacteria</taxon>
        <taxon>candidate division KSB3</taxon>
    </lineage>
</organism>
<dbReference type="Gene3D" id="3.30.450.40">
    <property type="match status" value="1"/>
</dbReference>
<dbReference type="GO" id="GO:0004016">
    <property type="term" value="F:adenylate cyclase activity"/>
    <property type="evidence" value="ECO:0007669"/>
    <property type="project" value="UniProtKB-ARBA"/>
</dbReference>
<dbReference type="InterPro" id="IPR029787">
    <property type="entry name" value="Nucleotide_cyclase"/>
</dbReference>
<dbReference type="Proteomes" id="UP000649604">
    <property type="component" value="Unassembled WGS sequence"/>
</dbReference>
<dbReference type="Pfam" id="PF00211">
    <property type="entry name" value="Guanylate_cyc"/>
    <property type="match status" value="1"/>
</dbReference>
<evidence type="ECO:0000313" key="2">
    <source>
        <dbReference type="EMBL" id="MBD3323935.1"/>
    </source>
</evidence>
<dbReference type="SMART" id="SM00044">
    <property type="entry name" value="CYCc"/>
    <property type="match status" value="1"/>
</dbReference>
<dbReference type="InterPro" id="IPR050697">
    <property type="entry name" value="Adenylyl/Guanylyl_Cyclase_3/4"/>
</dbReference>
<dbReference type="PROSITE" id="PS50125">
    <property type="entry name" value="GUANYLATE_CYCLASE_2"/>
    <property type="match status" value="1"/>
</dbReference>
<accession>A0A9D5JTR4</accession>
<dbReference type="InterPro" id="IPR003018">
    <property type="entry name" value="GAF"/>
</dbReference>
<dbReference type="AlphaFoldDB" id="A0A9D5JTR4"/>
<name>A0A9D5JTR4_9BACT</name>
<dbReference type="EMBL" id="WJJP01000162">
    <property type="protein sequence ID" value="MBD3323935.1"/>
    <property type="molecule type" value="Genomic_DNA"/>
</dbReference>
<reference evidence="2" key="1">
    <citation type="submission" date="2019-11" db="EMBL/GenBank/DDBJ databases">
        <title>Microbial mats filling the niche in hypersaline microbial mats.</title>
        <authorList>
            <person name="Wong H.L."/>
            <person name="Macleod F.I."/>
            <person name="White R.A. III"/>
            <person name="Burns B.P."/>
        </authorList>
    </citation>
    <scope>NUCLEOTIDE SEQUENCE</scope>
    <source>
        <strain evidence="2">Rbin_158</strain>
    </source>
</reference>
<dbReference type="InterPro" id="IPR001054">
    <property type="entry name" value="A/G_cyclase"/>
</dbReference>